<organism evidence="1">
    <name type="scientific">Clostridium botulinum</name>
    <dbReference type="NCBI Taxonomy" id="1491"/>
    <lineage>
        <taxon>Bacteria</taxon>
        <taxon>Bacillati</taxon>
        <taxon>Bacillota</taxon>
        <taxon>Clostridia</taxon>
        <taxon>Eubacteriales</taxon>
        <taxon>Clostridiaceae</taxon>
        <taxon>Clostridium</taxon>
    </lineage>
</organism>
<name>A0A1L7JMQ4_CLOBO</name>
<reference evidence="1" key="1">
    <citation type="submission" date="2016-05" db="EMBL/GenBank/DDBJ databases">
        <authorList>
            <person name="Lavstsen T."/>
            <person name="Jespersen J.S."/>
        </authorList>
    </citation>
    <scope>NUCLEOTIDE SEQUENCE</scope>
    <source>
        <strain evidence="1">CDC69096</strain>
        <plasmid evidence="1">pNPD8_2</plasmid>
    </source>
</reference>
<accession>A0A1L7JMQ4</accession>
<protein>
    <submittedName>
        <fullName evidence="1">Uncharacterized protein</fullName>
    </submittedName>
</protein>
<dbReference type="AlphaFoldDB" id="A0A1L7JMQ4"/>
<geneLocation type="plasmid" evidence="1">
    <name>pNPD8_2</name>
</geneLocation>
<dbReference type="EMBL" id="CP015706">
    <property type="protein sequence ID" value="APU87048.1"/>
    <property type="molecule type" value="Genomic_DNA"/>
</dbReference>
<gene>
    <name evidence="1" type="ORF">NPD8_3930</name>
</gene>
<sequence length="30" mass="3695">MSEDYNATRVVKLRDRSKIAKRLRRYARKN</sequence>
<proteinExistence type="predicted"/>
<evidence type="ECO:0000313" key="1">
    <source>
        <dbReference type="EMBL" id="APU87048.1"/>
    </source>
</evidence>
<keyword evidence="1" id="KW-0614">Plasmid</keyword>